<organism evidence="3 4">
    <name type="scientific">Candidozyma auris</name>
    <name type="common">Yeast</name>
    <name type="synonym">Candida auris</name>
    <dbReference type="NCBI Taxonomy" id="498019"/>
    <lineage>
        <taxon>Eukaryota</taxon>
        <taxon>Fungi</taxon>
        <taxon>Dikarya</taxon>
        <taxon>Ascomycota</taxon>
        <taxon>Saccharomycotina</taxon>
        <taxon>Pichiomycetes</taxon>
        <taxon>Metschnikowiaceae</taxon>
        <taxon>Candidozyma</taxon>
    </lineage>
</organism>
<feature type="domain" description="Zn(2)-C6 fungal-type" evidence="2">
    <location>
        <begin position="24"/>
        <end position="54"/>
    </location>
</feature>
<reference evidence="4" key="1">
    <citation type="journal article" date="2015" name="BMC Genomics">
        <title>Draft genome of a commonly misdiagnosed multidrug resistant pathogen Candida auris.</title>
        <authorList>
            <person name="Chatterjee S."/>
            <person name="Alampalli S.V."/>
            <person name="Nageshan R.K."/>
            <person name="Chettiar S.T."/>
            <person name="Joshi S."/>
            <person name="Tatu U.S."/>
        </authorList>
    </citation>
    <scope>NUCLEOTIDE SEQUENCE [LARGE SCALE GENOMIC DNA]</scope>
    <source>
        <strain evidence="4">6684</strain>
    </source>
</reference>
<dbReference type="Gene3D" id="4.10.240.10">
    <property type="entry name" value="Zn(2)-C6 fungal-type DNA-binding domain"/>
    <property type="match status" value="1"/>
</dbReference>
<accession>A0A0L0NP45</accession>
<evidence type="ECO:0000313" key="3">
    <source>
        <dbReference type="EMBL" id="KND95927.1"/>
    </source>
</evidence>
<dbReference type="PROSITE" id="PS50048">
    <property type="entry name" value="ZN2_CY6_FUNGAL_2"/>
    <property type="match status" value="1"/>
</dbReference>
<dbReference type="VEuPathDB" id="FungiDB:B9J08_000095"/>
<dbReference type="GO" id="GO:0000981">
    <property type="term" value="F:DNA-binding transcription factor activity, RNA polymerase II-specific"/>
    <property type="evidence" value="ECO:0007669"/>
    <property type="project" value="InterPro"/>
</dbReference>
<dbReference type="PANTHER" id="PTHR47657:SF7">
    <property type="entry name" value="STEROL REGULATORY ELEMENT-BINDING PROTEIN ECM22"/>
    <property type="match status" value="1"/>
</dbReference>
<protein>
    <recommendedName>
        <fullName evidence="2">Zn(2)-C6 fungal-type domain-containing protein</fullName>
    </recommendedName>
</protein>
<feature type="region of interest" description="Disordered" evidence="1">
    <location>
        <begin position="214"/>
        <end position="243"/>
    </location>
</feature>
<dbReference type="InterPro" id="IPR001138">
    <property type="entry name" value="Zn2Cys6_DnaBD"/>
</dbReference>
<feature type="compositionally biased region" description="Low complexity" evidence="1">
    <location>
        <begin position="77"/>
        <end position="90"/>
    </location>
</feature>
<evidence type="ECO:0000259" key="2">
    <source>
        <dbReference type="PROSITE" id="PS50048"/>
    </source>
</evidence>
<proteinExistence type="predicted"/>
<gene>
    <name evidence="3" type="ORF">QG37_07739</name>
</gene>
<sequence>MSKSPGLVKPERKTRRTHKNSRDGCPNCRAKRIKCTEELPSCSNCVKKKYRCGYLDFPQERLDHIRRKNEIKRQQESEGLYSSSGTSLGGQKADTDIKSVLSALEKKKNLSSSLRQRRAELAAQNLDSVFNNRSENFRSLVYSAVFSDLNNNDLSMIRDMQHTEFKPWQDLLNIFENSIFLDHPSVTEFPTGQDLSSKPTPPTHMDLAIETPDFDTSSTLNEKSHQRTPNVTPTLNRSDESSPQVIDEFRSGHQLSRPATMNGGPPLPQAILKRVRFKLHSIPQHLENPFLQSALQGMSNGRIDVRHVMNDKFTTIVQPVWKEETFREFWLTIFNQASMLNLYFVYFIDKAVNISKRSAEIVVNREFDSNHSSTSLTSNSSSPMSNQSLSPNNGNYSEFFYNPDDLKKLTRLLYITYGRVLRALRESIANYHVEYPIKMSMFSAWACFWNTSSDVSTLCMMFTGALTLAIRLLNEAQSISEVSIAVRQEIMILNGHSSASIFPDYLLRAIGELSSSFHAYKRIVSDLMYNFENGLVKYDDRVVAALRNPLFRHSINEMSTFLKKLQFDYIPQMQAINAYYLKLYSLDTTVEGFKFVSPSLLYNLVFDWFRIFRGDKFSLVGNTSIVHRTVCVFYHALGRCLAMCITPIRSIMLLDPCNVIAPKTGFEIPEPPYEPFPEFQAIYQIDASLTRMIKFFDYRQAFIGYHIGHTLISNYVEFDDSPVPEEFEYKDIIRIKIEKLQVAEVQPASLMSGTFNVHNFPIFDEISQDGECYHLLRQELDRQALSIRTEPLRFDYQIGLLNHDFQPDRLLEAYIRKRQAELMRDLSPGLEELRMWAESFAKSGNKLMQAIKKERSQLEATGDGAA</sequence>
<dbReference type="VEuPathDB" id="FungiDB:QG37_07739"/>
<dbReference type="PROSITE" id="PS00463">
    <property type="entry name" value="ZN2_CY6_FUNGAL_1"/>
    <property type="match status" value="1"/>
</dbReference>
<dbReference type="Pfam" id="PF00172">
    <property type="entry name" value="Zn_clus"/>
    <property type="match status" value="1"/>
</dbReference>
<name>A0A0L0NP45_CANAR</name>
<dbReference type="VEuPathDB" id="FungiDB:CJI97_000100"/>
<dbReference type="VEuPathDB" id="FungiDB:CJJ09_002068"/>
<dbReference type="InterPro" id="IPR052400">
    <property type="entry name" value="Zn2-C6_fungal_TF"/>
</dbReference>
<dbReference type="VEuPathDB" id="FungiDB:CJI96_0001531"/>
<dbReference type="AlphaFoldDB" id="A0A0L0NP45"/>
<dbReference type="CDD" id="cd00067">
    <property type="entry name" value="GAL4"/>
    <property type="match status" value="1"/>
</dbReference>
<dbReference type="GO" id="GO:0008270">
    <property type="term" value="F:zinc ion binding"/>
    <property type="evidence" value="ECO:0007669"/>
    <property type="project" value="InterPro"/>
</dbReference>
<dbReference type="Proteomes" id="UP000037122">
    <property type="component" value="Unassembled WGS sequence"/>
</dbReference>
<feature type="region of interest" description="Disordered" evidence="1">
    <location>
        <begin position="1"/>
        <end position="25"/>
    </location>
</feature>
<dbReference type="EMBL" id="LGST01000063">
    <property type="protein sequence ID" value="KND95927.1"/>
    <property type="molecule type" value="Genomic_DNA"/>
</dbReference>
<dbReference type="SMART" id="SM00066">
    <property type="entry name" value="GAL4"/>
    <property type="match status" value="1"/>
</dbReference>
<evidence type="ECO:0000313" key="4">
    <source>
        <dbReference type="Proteomes" id="UP000037122"/>
    </source>
</evidence>
<dbReference type="SUPFAM" id="SSF57701">
    <property type="entry name" value="Zn2/Cys6 DNA-binding domain"/>
    <property type="match status" value="1"/>
</dbReference>
<dbReference type="PANTHER" id="PTHR47657">
    <property type="entry name" value="STEROL REGULATORY ELEMENT-BINDING PROTEIN ECM22"/>
    <property type="match status" value="1"/>
</dbReference>
<dbReference type="InterPro" id="IPR036864">
    <property type="entry name" value="Zn2-C6_fun-type_DNA-bd_sf"/>
</dbReference>
<feature type="region of interest" description="Disordered" evidence="1">
    <location>
        <begin position="73"/>
        <end position="92"/>
    </location>
</feature>
<comment type="caution">
    <text evidence="3">The sequence shown here is derived from an EMBL/GenBank/DDBJ whole genome shotgun (WGS) entry which is preliminary data.</text>
</comment>
<feature type="region of interest" description="Disordered" evidence="1">
    <location>
        <begin position="370"/>
        <end position="389"/>
    </location>
</feature>
<evidence type="ECO:0000256" key="1">
    <source>
        <dbReference type="SAM" id="MobiDB-lite"/>
    </source>
</evidence>
<dbReference type="VEuPathDB" id="FungiDB:CJJ07_000511"/>